<dbReference type="RefSeq" id="XP_045549643.1">
    <property type="nucleotide sequence ID" value="XM_045693687.1"/>
</dbReference>
<proteinExistence type="predicted"/>
<reference evidence="5" key="1">
    <citation type="submission" date="2025-08" db="UniProtKB">
        <authorList>
            <consortium name="RefSeq"/>
        </authorList>
    </citation>
    <scope>IDENTIFICATION</scope>
</reference>
<name>A0ABM3CSU7_SALSA</name>
<dbReference type="PANTHER" id="PTHR22914:SF42">
    <property type="entry name" value="CHITIN SYNTHASE"/>
    <property type="match status" value="1"/>
</dbReference>
<protein>
    <submittedName>
        <fullName evidence="5">Chitin synthase chs-1</fullName>
    </submittedName>
</protein>
<sequence length="174" mass="21290">MWHENNDEMMKMIISMFRLDKYRPRNNSNDDVSFESHIYFDDAFKDVKGSKERHVNEYAEDLVDVIRVVYNIFNEEDSCIFKESPPLPCQRILHTPYGGRLEYTLPYGNLLMVHFKDKLLIRHKKRWSQIMYLYYILGWRLTRKYFKKFDQGEDVRELREKMTVNSIKNHFLQF</sequence>
<keyword evidence="2" id="KW-0812">Transmembrane</keyword>
<keyword evidence="4" id="KW-1185">Reference proteome</keyword>
<evidence type="ECO:0000313" key="5">
    <source>
        <dbReference type="RefSeq" id="XP_045549643.1"/>
    </source>
</evidence>
<comment type="subcellular location">
    <subcellularLocation>
        <location evidence="1">Membrane</location>
        <topology evidence="1">Multi-pass membrane protein</topology>
    </subcellularLocation>
</comment>
<keyword evidence="3" id="KW-0472">Membrane</keyword>
<organism evidence="4 5">
    <name type="scientific">Salmo salar</name>
    <name type="common">Atlantic salmon</name>
    <dbReference type="NCBI Taxonomy" id="8030"/>
    <lineage>
        <taxon>Eukaryota</taxon>
        <taxon>Metazoa</taxon>
        <taxon>Chordata</taxon>
        <taxon>Craniata</taxon>
        <taxon>Vertebrata</taxon>
        <taxon>Euteleostomi</taxon>
        <taxon>Actinopterygii</taxon>
        <taxon>Neopterygii</taxon>
        <taxon>Teleostei</taxon>
        <taxon>Protacanthopterygii</taxon>
        <taxon>Salmoniformes</taxon>
        <taxon>Salmonidae</taxon>
        <taxon>Salmoninae</taxon>
        <taxon>Salmo</taxon>
    </lineage>
</organism>
<evidence type="ECO:0000313" key="4">
    <source>
        <dbReference type="Proteomes" id="UP001652741"/>
    </source>
</evidence>
<dbReference type="PANTHER" id="PTHR22914">
    <property type="entry name" value="CHITIN SYNTHASE"/>
    <property type="match status" value="1"/>
</dbReference>
<dbReference type="InterPro" id="IPR004835">
    <property type="entry name" value="Chitin_synth"/>
</dbReference>
<accession>A0ABM3CSU7</accession>
<evidence type="ECO:0000256" key="3">
    <source>
        <dbReference type="ARBA" id="ARBA00023136"/>
    </source>
</evidence>
<gene>
    <name evidence="5" type="primary">LOC123726587</name>
</gene>
<dbReference type="GeneID" id="123726587"/>
<evidence type="ECO:0000256" key="2">
    <source>
        <dbReference type="ARBA" id="ARBA00022692"/>
    </source>
</evidence>
<dbReference type="Proteomes" id="UP001652741">
    <property type="component" value="Chromosome ssa14"/>
</dbReference>
<evidence type="ECO:0000256" key="1">
    <source>
        <dbReference type="ARBA" id="ARBA00004141"/>
    </source>
</evidence>